<name>A0A2P5IBU1_DIAHE</name>
<feature type="region of interest" description="Disordered" evidence="1">
    <location>
        <begin position="139"/>
        <end position="194"/>
    </location>
</feature>
<evidence type="ECO:0000256" key="1">
    <source>
        <dbReference type="SAM" id="MobiDB-lite"/>
    </source>
</evidence>
<proteinExistence type="predicted"/>
<accession>A0A2P5IBU1</accession>
<protein>
    <submittedName>
        <fullName evidence="2">Uncharacterized protein</fullName>
    </submittedName>
</protein>
<dbReference type="InParanoid" id="A0A2P5IBU1"/>
<dbReference type="Proteomes" id="UP000094444">
    <property type="component" value="Unassembled WGS sequence"/>
</dbReference>
<dbReference type="AlphaFoldDB" id="A0A2P5IBU1"/>
<reference evidence="2" key="1">
    <citation type="submission" date="2017-09" db="EMBL/GenBank/DDBJ databases">
        <title>Polyketide synthases of a Diaporthe helianthi virulent isolate.</title>
        <authorList>
            <person name="Baroncelli R."/>
        </authorList>
    </citation>
    <scope>NUCLEOTIDE SEQUENCE [LARGE SCALE GENOMIC DNA]</scope>
    <source>
        <strain evidence="2">7/96</strain>
    </source>
</reference>
<evidence type="ECO:0000313" key="2">
    <source>
        <dbReference type="EMBL" id="POS79980.1"/>
    </source>
</evidence>
<evidence type="ECO:0000313" key="3">
    <source>
        <dbReference type="Proteomes" id="UP000094444"/>
    </source>
</evidence>
<dbReference type="EMBL" id="MAVT02000077">
    <property type="protein sequence ID" value="POS79980.1"/>
    <property type="molecule type" value="Genomic_DNA"/>
</dbReference>
<feature type="compositionally biased region" description="Low complexity" evidence="1">
    <location>
        <begin position="139"/>
        <end position="175"/>
    </location>
</feature>
<gene>
    <name evidence="2" type="ORF">DHEL01_v201622</name>
</gene>
<organism evidence="2 3">
    <name type="scientific">Diaporthe helianthi</name>
    <dbReference type="NCBI Taxonomy" id="158607"/>
    <lineage>
        <taxon>Eukaryota</taxon>
        <taxon>Fungi</taxon>
        <taxon>Dikarya</taxon>
        <taxon>Ascomycota</taxon>
        <taxon>Pezizomycotina</taxon>
        <taxon>Sordariomycetes</taxon>
        <taxon>Sordariomycetidae</taxon>
        <taxon>Diaporthales</taxon>
        <taxon>Diaporthaceae</taxon>
        <taxon>Diaporthe</taxon>
    </lineage>
</organism>
<comment type="caution">
    <text evidence="2">The sequence shown here is derived from an EMBL/GenBank/DDBJ whole genome shotgun (WGS) entry which is preliminary data.</text>
</comment>
<keyword evidence="3" id="KW-1185">Reference proteome</keyword>
<sequence>MRKHGWLCALGSGVESSSPAWHCLLPRFLHRGSECGDFFYQGWWVAIGPEPVGEAGTFMNRDPATESGGANAPDHPIASLLTAASGCAPPNAATWATGSAPLPAAAGTSPPPVAFSCGSVLRIGAAQRPEQNLQQLRVVGGRGVPRTGLPRRPLSTSPFLSGGSVNGSLSGPNSPVSASRRDAGTALSRTRGST</sequence>